<evidence type="ECO:0000256" key="4">
    <source>
        <dbReference type="SAM" id="MobiDB-lite"/>
    </source>
</evidence>
<dbReference type="InterPro" id="IPR038404">
    <property type="entry name" value="TRAP_DctP_sf"/>
</dbReference>
<accession>A0A3A9K3F7</accession>
<dbReference type="PANTHER" id="PTHR33376:SF7">
    <property type="entry name" value="C4-DICARBOXYLATE-BINDING PROTEIN DCTB"/>
    <property type="match status" value="1"/>
</dbReference>
<dbReference type="PANTHER" id="PTHR33376">
    <property type="match status" value="1"/>
</dbReference>
<keyword evidence="2" id="KW-0813">Transport</keyword>
<proteinExistence type="inferred from homology"/>
<dbReference type="Pfam" id="PF03480">
    <property type="entry name" value="DctP"/>
    <property type="match status" value="1"/>
</dbReference>
<sequence length="347" mass="38991">MEGEIILKNKIFSLFVILLASLVVSACSSSEGASGEKEKAGDTIDIRLSGQSPDDHPSTQALYKFAKQVKEKTEGRINVKVYPANQLGDYTTVYKEIGRGTLDMALISLPGELDDRLRLNFVPYLVKDYKDIDSVIGTDSYVFNKLQEVNNEQGVQLLGFHANGFGGIGTTKEMTNLLDLGEDKGLLLRVPPDDVFRQPMVDIGFRTVTIPYADLYTSLQTGAADGWSGGEASLNYLGYRDVIKYYYQTNDFFNADALIINKSLLDGLNEEDRKLIEELSKEMMAESIETSESYDKEYMEKLKEEGITVVEFSEEEVNKLAEYVRENTWPKLKERLGDDIIDELLKE</sequence>
<keyword evidence="6" id="KW-1185">Reference proteome</keyword>
<dbReference type="InterPro" id="IPR018389">
    <property type="entry name" value="DctP_fam"/>
</dbReference>
<evidence type="ECO:0000256" key="1">
    <source>
        <dbReference type="ARBA" id="ARBA00009023"/>
    </source>
</evidence>
<comment type="similarity">
    <text evidence="1">Belongs to the bacterial solute-binding protein 7 family.</text>
</comment>
<dbReference type="Gene3D" id="3.40.190.170">
    <property type="entry name" value="Bacterial extracellular solute-binding protein, family 7"/>
    <property type="match status" value="1"/>
</dbReference>
<feature type="region of interest" description="Disordered" evidence="4">
    <location>
        <begin position="32"/>
        <end position="57"/>
    </location>
</feature>
<dbReference type="NCBIfam" id="NF037995">
    <property type="entry name" value="TRAP_S1"/>
    <property type="match status" value="1"/>
</dbReference>
<dbReference type="EMBL" id="PDOE01000037">
    <property type="protein sequence ID" value="RKL64801.1"/>
    <property type="molecule type" value="Genomic_DNA"/>
</dbReference>
<organism evidence="5 6">
    <name type="scientific">Salipaludibacillus neizhouensis</name>
    <dbReference type="NCBI Taxonomy" id="885475"/>
    <lineage>
        <taxon>Bacteria</taxon>
        <taxon>Bacillati</taxon>
        <taxon>Bacillota</taxon>
        <taxon>Bacilli</taxon>
        <taxon>Bacillales</taxon>
        <taxon>Bacillaceae</taxon>
    </lineage>
</organism>
<dbReference type="GO" id="GO:0055085">
    <property type="term" value="P:transmembrane transport"/>
    <property type="evidence" value="ECO:0007669"/>
    <property type="project" value="InterPro"/>
</dbReference>
<comment type="caution">
    <text evidence="5">The sequence shown here is derived from an EMBL/GenBank/DDBJ whole genome shotgun (WGS) entry which is preliminary data.</text>
</comment>
<evidence type="ECO:0000256" key="2">
    <source>
        <dbReference type="ARBA" id="ARBA00022448"/>
    </source>
</evidence>
<protein>
    <submittedName>
        <fullName evidence="5">C4-dicarboxylate ABC transporter substrate-binding protein</fullName>
    </submittedName>
</protein>
<reference evidence="5 6" key="1">
    <citation type="submission" date="2017-10" db="EMBL/GenBank/DDBJ databases">
        <title>Bacillus sp. nov., a halophilic bacterium isolated from a Keqin Lake.</title>
        <authorList>
            <person name="Wang H."/>
        </authorList>
    </citation>
    <scope>NUCLEOTIDE SEQUENCE [LARGE SCALE GENOMIC DNA]</scope>
    <source>
        <strain evidence="5 6">KCTC 13187</strain>
    </source>
</reference>
<dbReference type="AlphaFoldDB" id="A0A3A9K3F7"/>
<evidence type="ECO:0000313" key="6">
    <source>
        <dbReference type="Proteomes" id="UP000281498"/>
    </source>
</evidence>
<evidence type="ECO:0000313" key="5">
    <source>
        <dbReference type="EMBL" id="RKL64801.1"/>
    </source>
</evidence>
<dbReference type="Proteomes" id="UP000281498">
    <property type="component" value="Unassembled WGS sequence"/>
</dbReference>
<gene>
    <name evidence="5" type="ORF">CR203_24355</name>
</gene>
<name>A0A3A9K3F7_9BACI</name>
<feature type="compositionally biased region" description="Basic and acidic residues" evidence="4">
    <location>
        <begin position="34"/>
        <end position="45"/>
    </location>
</feature>
<keyword evidence="3" id="KW-0732">Signal</keyword>
<dbReference type="OrthoDB" id="2796at2"/>
<evidence type="ECO:0000256" key="3">
    <source>
        <dbReference type="ARBA" id="ARBA00022729"/>
    </source>
</evidence>